<name>A0A094J7H6_9GAMM</name>
<dbReference type="GO" id="GO:0005829">
    <property type="term" value="C:cytosol"/>
    <property type="evidence" value="ECO:0007669"/>
    <property type="project" value="TreeGrafter"/>
</dbReference>
<comment type="caution">
    <text evidence="8">The sequence shown here is derived from an EMBL/GenBank/DDBJ whole genome shotgun (WGS) entry which is preliminary data.</text>
</comment>
<dbReference type="InterPro" id="IPR001867">
    <property type="entry name" value="OmpR/PhoB-type_DNA-bd"/>
</dbReference>
<dbReference type="AlphaFoldDB" id="A0A094J7H6"/>
<dbReference type="Proteomes" id="UP000053718">
    <property type="component" value="Unassembled WGS sequence"/>
</dbReference>
<keyword evidence="4" id="KW-0597">Phosphoprotein</keyword>
<dbReference type="GO" id="GO:0000156">
    <property type="term" value="F:phosphorelay response regulator activity"/>
    <property type="evidence" value="ECO:0007669"/>
    <property type="project" value="TreeGrafter"/>
</dbReference>
<dbReference type="GO" id="GO:0032993">
    <property type="term" value="C:protein-DNA complex"/>
    <property type="evidence" value="ECO:0007669"/>
    <property type="project" value="TreeGrafter"/>
</dbReference>
<dbReference type="Pfam" id="PF00486">
    <property type="entry name" value="Trans_reg_C"/>
    <property type="match status" value="1"/>
</dbReference>
<evidence type="ECO:0000313" key="8">
    <source>
        <dbReference type="EMBL" id="KFZ28566.1"/>
    </source>
</evidence>
<evidence type="ECO:0000256" key="3">
    <source>
        <dbReference type="ARBA" id="ARBA00023163"/>
    </source>
</evidence>
<evidence type="ECO:0000256" key="2">
    <source>
        <dbReference type="ARBA" id="ARBA00023125"/>
    </source>
</evidence>
<dbReference type="Pfam" id="PF00072">
    <property type="entry name" value="Response_reg"/>
    <property type="match status" value="1"/>
</dbReference>
<dbReference type="PANTHER" id="PTHR48111">
    <property type="entry name" value="REGULATOR OF RPOS"/>
    <property type="match status" value="1"/>
</dbReference>
<dbReference type="GO" id="GO:0000976">
    <property type="term" value="F:transcription cis-regulatory region binding"/>
    <property type="evidence" value="ECO:0007669"/>
    <property type="project" value="TreeGrafter"/>
</dbReference>
<dbReference type="InterPro" id="IPR036388">
    <property type="entry name" value="WH-like_DNA-bd_sf"/>
</dbReference>
<reference evidence="8 9" key="1">
    <citation type="submission" date="2014-06" db="EMBL/GenBank/DDBJ databases">
        <title>Draft genome sequence of Idiomarina sp. MCCC 1A10513.</title>
        <authorList>
            <person name="Du J."/>
            <person name="Lai Q."/>
            <person name="Shao Z."/>
        </authorList>
    </citation>
    <scope>NUCLEOTIDE SEQUENCE [LARGE SCALE GENOMIC DNA]</scope>
    <source>
        <strain evidence="8 9">MCCC 1A10513</strain>
    </source>
</reference>
<feature type="DNA-binding region" description="OmpR/PhoB-type" evidence="5">
    <location>
        <begin position="124"/>
        <end position="218"/>
    </location>
</feature>
<feature type="domain" description="OmpR/PhoB-type" evidence="7">
    <location>
        <begin position="124"/>
        <end position="218"/>
    </location>
</feature>
<dbReference type="Gene3D" id="1.10.10.10">
    <property type="entry name" value="Winged helix-like DNA-binding domain superfamily/Winged helix DNA-binding domain"/>
    <property type="match status" value="1"/>
</dbReference>
<evidence type="ECO:0000256" key="4">
    <source>
        <dbReference type="PROSITE-ProRule" id="PRU00169"/>
    </source>
</evidence>
<keyword evidence="9" id="KW-1185">Reference proteome</keyword>
<dbReference type="SUPFAM" id="SSF52172">
    <property type="entry name" value="CheY-like"/>
    <property type="match status" value="1"/>
</dbReference>
<dbReference type="RefSeq" id="WP_034732388.1">
    <property type="nucleotide sequence ID" value="NZ_JPIN01000007.1"/>
</dbReference>
<evidence type="ECO:0000259" key="7">
    <source>
        <dbReference type="PROSITE" id="PS51755"/>
    </source>
</evidence>
<dbReference type="GO" id="GO:0006355">
    <property type="term" value="P:regulation of DNA-templated transcription"/>
    <property type="evidence" value="ECO:0007669"/>
    <property type="project" value="InterPro"/>
</dbReference>
<evidence type="ECO:0000259" key="6">
    <source>
        <dbReference type="PROSITE" id="PS50110"/>
    </source>
</evidence>
<evidence type="ECO:0000256" key="1">
    <source>
        <dbReference type="ARBA" id="ARBA00023015"/>
    </source>
</evidence>
<dbReference type="SMART" id="SM00448">
    <property type="entry name" value="REC"/>
    <property type="match status" value="1"/>
</dbReference>
<dbReference type="InterPro" id="IPR039420">
    <property type="entry name" value="WalR-like"/>
</dbReference>
<dbReference type="PROSITE" id="PS51755">
    <property type="entry name" value="OMPR_PHOB"/>
    <property type="match status" value="1"/>
</dbReference>
<dbReference type="CDD" id="cd17624">
    <property type="entry name" value="REC_OmpR_PmrA-like"/>
    <property type="match status" value="1"/>
</dbReference>
<evidence type="ECO:0000256" key="5">
    <source>
        <dbReference type="PROSITE-ProRule" id="PRU01091"/>
    </source>
</evidence>
<dbReference type="OrthoDB" id="9802426at2"/>
<dbReference type="STRING" id="1517416.IDAT_07370"/>
<proteinExistence type="predicted"/>
<accession>A0A094J7H6</accession>
<keyword evidence="1" id="KW-0805">Transcription regulation</keyword>
<feature type="modified residue" description="4-aspartylphosphate" evidence="4">
    <location>
        <position position="51"/>
    </location>
</feature>
<dbReference type="SMART" id="SM00862">
    <property type="entry name" value="Trans_reg_C"/>
    <property type="match status" value="1"/>
</dbReference>
<feature type="domain" description="Response regulatory" evidence="6">
    <location>
        <begin position="2"/>
        <end position="116"/>
    </location>
</feature>
<protein>
    <submittedName>
        <fullName evidence="8">Transcriptional regulator</fullName>
    </submittedName>
</protein>
<gene>
    <name evidence="8" type="ORF">IDAT_07370</name>
</gene>
<dbReference type="InterPro" id="IPR011006">
    <property type="entry name" value="CheY-like_superfamily"/>
</dbReference>
<sequence length="221" mass="24880">MRLLLLEDDKHLAEGIIKGLGRMGYLVELAANLSEAESALRTDKFDLAIFDLGLPDGNAVPLIKKLRKAGQEIPILVLTAWDDIDTKVLALNEGANDYVVKPFELRELEARIRVQVRKANQHLNDIITCGQLNIDLSSQECRFRDKMINLTRLEWLLLKQLALHKGKIVSKEQLANACYGWGGEHESNSLEVHIHHLRKKIDGNLISTIRGLGYRLQDASS</sequence>
<organism evidence="8 9">
    <name type="scientific">Pseudidiomarina atlantica</name>
    <dbReference type="NCBI Taxonomy" id="1517416"/>
    <lineage>
        <taxon>Bacteria</taxon>
        <taxon>Pseudomonadati</taxon>
        <taxon>Pseudomonadota</taxon>
        <taxon>Gammaproteobacteria</taxon>
        <taxon>Alteromonadales</taxon>
        <taxon>Idiomarinaceae</taxon>
        <taxon>Pseudidiomarina</taxon>
    </lineage>
</organism>
<dbReference type="Gene3D" id="3.40.50.2300">
    <property type="match status" value="1"/>
</dbReference>
<dbReference type="PANTHER" id="PTHR48111:SF67">
    <property type="entry name" value="TRANSCRIPTIONAL REGULATORY PROTEIN TCTD"/>
    <property type="match status" value="1"/>
</dbReference>
<dbReference type="eggNOG" id="COG0745">
    <property type="taxonomic scope" value="Bacteria"/>
</dbReference>
<dbReference type="PROSITE" id="PS50110">
    <property type="entry name" value="RESPONSE_REGULATORY"/>
    <property type="match status" value="1"/>
</dbReference>
<dbReference type="EMBL" id="JPIN01000007">
    <property type="protein sequence ID" value="KFZ28566.1"/>
    <property type="molecule type" value="Genomic_DNA"/>
</dbReference>
<keyword evidence="3" id="KW-0804">Transcription</keyword>
<keyword evidence="2 5" id="KW-0238">DNA-binding</keyword>
<dbReference type="InterPro" id="IPR001789">
    <property type="entry name" value="Sig_transdc_resp-reg_receiver"/>
</dbReference>
<evidence type="ECO:0000313" key="9">
    <source>
        <dbReference type="Proteomes" id="UP000053718"/>
    </source>
</evidence>
<dbReference type="CDD" id="cd00383">
    <property type="entry name" value="trans_reg_C"/>
    <property type="match status" value="1"/>
</dbReference>